<dbReference type="Pfam" id="PF10850">
    <property type="entry name" value="DUF2653"/>
    <property type="match status" value="1"/>
</dbReference>
<dbReference type="OrthoDB" id="2360753at2"/>
<gene>
    <name evidence="1" type="ORF">A9C19_12995</name>
</gene>
<dbReference type="RefSeq" id="WP_072580386.1">
    <property type="nucleotide sequence ID" value="NZ_CP016020.1"/>
</dbReference>
<dbReference type="Proteomes" id="UP000181936">
    <property type="component" value="Chromosome"/>
</dbReference>
<keyword evidence="2" id="KW-1185">Reference proteome</keyword>
<reference evidence="1 2" key="1">
    <citation type="journal article" date="2016" name="Sci. Rep.">
        <title>Complete genome sequence and transcriptomic analysis of a novel marine strain Bacillus weihaiensis reveals the mechanism of brown algae degradation.</title>
        <authorList>
            <person name="Zhu Y."/>
            <person name="Chen P."/>
            <person name="Bao Y."/>
            <person name="Men Y."/>
            <person name="Zeng Y."/>
            <person name="Yang J."/>
            <person name="Sun J."/>
            <person name="Sun Y."/>
        </authorList>
    </citation>
    <scope>NUCLEOTIDE SEQUENCE [LARGE SCALE GENOMIC DNA]</scope>
    <source>
        <strain evidence="1 2">Alg07</strain>
    </source>
</reference>
<organism evidence="1 2">
    <name type="scientific">Bacillus weihaiensis</name>
    <dbReference type="NCBI Taxonomy" id="1547283"/>
    <lineage>
        <taxon>Bacteria</taxon>
        <taxon>Bacillati</taxon>
        <taxon>Bacillota</taxon>
        <taxon>Bacilli</taxon>
        <taxon>Bacillales</taxon>
        <taxon>Bacillaceae</taxon>
        <taxon>Bacillus</taxon>
    </lineage>
</organism>
<protein>
    <recommendedName>
        <fullName evidence="3">DUF2653 domain-containing protein</fullName>
    </recommendedName>
</protein>
<dbReference type="AlphaFoldDB" id="A0A1L3MTG7"/>
<dbReference type="STRING" id="1547283.A9C19_12995"/>
<evidence type="ECO:0000313" key="1">
    <source>
        <dbReference type="EMBL" id="APH05594.1"/>
    </source>
</evidence>
<proteinExistence type="predicted"/>
<evidence type="ECO:0000313" key="2">
    <source>
        <dbReference type="Proteomes" id="UP000181936"/>
    </source>
</evidence>
<sequence length="96" mass="10990">MGKIKISEQDIVNALCLHIAHKRDSKPQEVEIELLYDDDYGFSAEAYIHDRKQILIAANIIEALRYWLETQLNIDPFSAALELVLDDEEGIIAYAE</sequence>
<accession>A0A1L3MTG7</accession>
<dbReference type="EMBL" id="CP016020">
    <property type="protein sequence ID" value="APH05594.1"/>
    <property type="molecule type" value="Genomic_DNA"/>
</dbReference>
<dbReference type="KEGG" id="bwh:A9C19_12995"/>
<dbReference type="InterPro" id="IPR020516">
    <property type="entry name" value="Uncharacterised_YxcD"/>
</dbReference>
<name>A0A1L3MTG7_9BACI</name>
<evidence type="ECO:0008006" key="3">
    <source>
        <dbReference type="Google" id="ProtNLM"/>
    </source>
</evidence>